<comment type="similarity">
    <text evidence="2">Belongs to the GSP E family.</text>
</comment>
<comment type="caution">
    <text evidence="7">The sequence shown here is derived from an EMBL/GenBank/DDBJ whole genome shotgun (WGS) entry which is preliminary data.</text>
</comment>
<dbReference type="Pfam" id="PF00437">
    <property type="entry name" value="T2SSE"/>
    <property type="match status" value="1"/>
</dbReference>
<dbReference type="CDD" id="cd01129">
    <property type="entry name" value="PulE-GspE-like"/>
    <property type="match status" value="1"/>
</dbReference>
<dbReference type="InterPro" id="IPR007831">
    <property type="entry name" value="T2SS_GspE_N"/>
</dbReference>
<dbReference type="RefSeq" id="WP_120366854.1">
    <property type="nucleotide sequence ID" value="NZ_RAXZ01000003.1"/>
</dbReference>
<evidence type="ECO:0000256" key="2">
    <source>
        <dbReference type="ARBA" id="ARBA00006611"/>
    </source>
</evidence>
<dbReference type="GO" id="GO:0009297">
    <property type="term" value="P:pilus assembly"/>
    <property type="evidence" value="ECO:0007669"/>
    <property type="project" value="InterPro"/>
</dbReference>
<protein>
    <submittedName>
        <fullName evidence="7">Type IV-A pilus assembly ATPase PilB</fullName>
    </submittedName>
</protein>
<dbReference type="GO" id="GO:0005524">
    <property type="term" value="F:ATP binding"/>
    <property type="evidence" value="ECO:0007669"/>
    <property type="project" value="UniProtKB-KW"/>
</dbReference>
<dbReference type="Pfam" id="PF05157">
    <property type="entry name" value="MshEN"/>
    <property type="match status" value="1"/>
</dbReference>
<dbReference type="GO" id="GO:0016887">
    <property type="term" value="F:ATP hydrolysis activity"/>
    <property type="evidence" value="ECO:0007669"/>
    <property type="project" value="InterPro"/>
</dbReference>
<dbReference type="FunFam" id="3.40.50.300:FF:000398">
    <property type="entry name" value="Type IV pilus assembly ATPase PilB"/>
    <property type="match status" value="1"/>
</dbReference>
<dbReference type="PROSITE" id="PS00662">
    <property type="entry name" value="T2SP_E"/>
    <property type="match status" value="1"/>
</dbReference>
<dbReference type="AlphaFoldDB" id="A0A3A8GHW1"/>
<evidence type="ECO:0000313" key="8">
    <source>
        <dbReference type="Proteomes" id="UP000281084"/>
    </source>
</evidence>
<evidence type="ECO:0000259" key="6">
    <source>
        <dbReference type="PROSITE" id="PS00662"/>
    </source>
</evidence>
<dbReference type="InterPro" id="IPR013374">
    <property type="entry name" value="ATPase_typ4_pilus-assembl_PilB"/>
</dbReference>
<evidence type="ECO:0000256" key="1">
    <source>
        <dbReference type="ARBA" id="ARBA00004496"/>
    </source>
</evidence>
<dbReference type="Gene3D" id="3.30.300.160">
    <property type="entry name" value="Type II secretion system, protein E, N-terminal domain"/>
    <property type="match status" value="1"/>
</dbReference>
<dbReference type="InterPro" id="IPR001482">
    <property type="entry name" value="T2SS/T4SS_dom"/>
</dbReference>
<sequence>MTALQGSPRFTGFIRRLVDEGHISAENMQQAMLSAKKANQDIVAYLVSEIGLSGLTIAETISIEFAEPVFDISAYDASQIIREGLDEKLITRFRVLPIFKHSNVLFVATSNPTNIDAIDAIRFSSKMQTEAIIVEHAKLEKLIEQQFAEESTFEFDDDFDLDLDDGSVASQPQDSEDEEKGEEAPIVKYINKLLVDAIRMGASDLHFEPYEKSYRVRYRVDGVLRNITNPPLQLANRLASRLKVMSQMDISEKRIPQDGRIKLKLSKTKSIDFRVNSLPTLFGEKLVLRILDPSSAMLGIDALGYEPEQKELFMQALDKPQGMLLITGPTGSGKTVSLYTGLNILNREDTNISTAEDPVEINLEGINQVNVNNKVGLTFAAALKSFLRQDPDIVMVGEIRDLETAEIAVKAAQTGHMVMSTLHTNSAPETLTRLRNMGVPSFNIATSVNLVIAQRLARRLCSQCKAPVDVPHQSLIELGFTEEDLANPDFQLYQPVGCSECREGYKGRVGIYEVMKVTPEISRIIMEDGNAIQIADASNKAGFNNLRRSGLVKVMQGVTSLQEVNRVTSE</sequence>
<organism evidence="7 8">
    <name type="scientific">Acinetobacter cumulans</name>
    <dbReference type="NCBI Taxonomy" id="2136182"/>
    <lineage>
        <taxon>Bacteria</taxon>
        <taxon>Pseudomonadati</taxon>
        <taxon>Pseudomonadota</taxon>
        <taxon>Gammaproteobacteria</taxon>
        <taxon>Moraxellales</taxon>
        <taxon>Moraxellaceae</taxon>
        <taxon>Acinetobacter</taxon>
    </lineage>
</organism>
<keyword evidence="3" id="KW-0963">Cytoplasm</keyword>
<dbReference type="EMBL" id="RAXZ01000003">
    <property type="protein sequence ID" value="RKG54644.1"/>
    <property type="molecule type" value="Genomic_DNA"/>
</dbReference>
<keyword evidence="5" id="KW-0067">ATP-binding</keyword>
<dbReference type="Proteomes" id="UP000281084">
    <property type="component" value="Unassembled WGS sequence"/>
</dbReference>
<feature type="domain" description="Bacterial type II secretion system protein E" evidence="6">
    <location>
        <begin position="387"/>
        <end position="401"/>
    </location>
</feature>
<keyword evidence="4" id="KW-0547">Nucleotide-binding</keyword>
<dbReference type="FunFam" id="3.30.450.90:FF:000001">
    <property type="entry name" value="Type II secretion system ATPase GspE"/>
    <property type="match status" value="1"/>
</dbReference>
<dbReference type="SUPFAM" id="SSF52540">
    <property type="entry name" value="P-loop containing nucleoside triphosphate hydrolases"/>
    <property type="match status" value="1"/>
</dbReference>
<evidence type="ECO:0000256" key="3">
    <source>
        <dbReference type="ARBA" id="ARBA00022490"/>
    </source>
</evidence>
<dbReference type="Gene3D" id="3.30.450.90">
    <property type="match status" value="1"/>
</dbReference>
<gene>
    <name evidence="7" type="primary">pilB</name>
    <name evidence="7" type="ORF">D7V64_03425</name>
</gene>
<proteinExistence type="inferred from homology"/>
<dbReference type="InterPro" id="IPR037257">
    <property type="entry name" value="T2SS_E_N_sf"/>
</dbReference>
<dbReference type="NCBIfam" id="TIGR02538">
    <property type="entry name" value="type_IV_pilB"/>
    <property type="match status" value="1"/>
</dbReference>
<reference evidence="7 8" key="1">
    <citation type="submission" date="2018-09" db="EMBL/GenBank/DDBJ databases">
        <title>The draft genome of Acinetobacter spp. strains.</title>
        <authorList>
            <person name="Qin J."/>
            <person name="Feng Y."/>
            <person name="Zong Z."/>
        </authorList>
    </citation>
    <scope>NUCLEOTIDE SEQUENCE [LARGE SCALE GENOMIC DNA]</scope>
    <source>
        <strain evidence="7 8">WCHAc060002</strain>
    </source>
</reference>
<dbReference type="Gene3D" id="3.40.50.300">
    <property type="entry name" value="P-loop containing nucleotide triphosphate hydrolases"/>
    <property type="match status" value="1"/>
</dbReference>
<dbReference type="GO" id="GO:0005886">
    <property type="term" value="C:plasma membrane"/>
    <property type="evidence" value="ECO:0007669"/>
    <property type="project" value="TreeGrafter"/>
</dbReference>
<dbReference type="PANTHER" id="PTHR30258">
    <property type="entry name" value="TYPE II SECRETION SYSTEM PROTEIN GSPE-RELATED"/>
    <property type="match status" value="1"/>
</dbReference>
<dbReference type="SUPFAM" id="SSF160246">
    <property type="entry name" value="EspE N-terminal domain-like"/>
    <property type="match status" value="1"/>
</dbReference>
<dbReference type="GO" id="GO:0005737">
    <property type="term" value="C:cytoplasm"/>
    <property type="evidence" value="ECO:0007669"/>
    <property type="project" value="UniProtKB-SubCell"/>
</dbReference>
<accession>A0A3A8GHW1</accession>
<evidence type="ECO:0000256" key="5">
    <source>
        <dbReference type="ARBA" id="ARBA00022840"/>
    </source>
</evidence>
<dbReference type="PANTHER" id="PTHR30258:SF1">
    <property type="entry name" value="PROTEIN TRANSPORT PROTEIN HOFB HOMOLOG"/>
    <property type="match status" value="1"/>
</dbReference>
<dbReference type="InterPro" id="IPR027417">
    <property type="entry name" value="P-loop_NTPase"/>
</dbReference>
<comment type="subcellular location">
    <subcellularLocation>
        <location evidence="1">Cytoplasm</location>
    </subcellularLocation>
</comment>
<name>A0A3A8GHW1_9GAMM</name>
<evidence type="ECO:0000256" key="4">
    <source>
        <dbReference type="ARBA" id="ARBA00022741"/>
    </source>
</evidence>
<evidence type="ECO:0000313" key="7">
    <source>
        <dbReference type="EMBL" id="RKG54644.1"/>
    </source>
</evidence>